<evidence type="ECO:0000256" key="1">
    <source>
        <dbReference type="ARBA" id="ARBA00023125"/>
    </source>
</evidence>
<dbReference type="GO" id="GO:0006260">
    <property type="term" value="P:DNA replication"/>
    <property type="evidence" value="ECO:0007669"/>
    <property type="project" value="InterPro"/>
</dbReference>
<dbReference type="PIRSF" id="PIRSF002070">
    <property type="entry name" value="SSB"/>
    <property type="match status" value="1"/>
</dbReference>
<dbReference type="NCBIfam" id="TIGR00621">
    <property type="entry name" value="ssb"/>
    <property type="match status" value="1"/>
</dbReference>
<dbReference type="InterPro" id="IPR000424">
    <property type="entry name" value="Primosome_PriB/ssb"/>
</dbReference>
<dbReference type="Pfam" id="PF00436">
    <property type="entry name" value="SSB"/>
    <property type="match status" value="1"/>
</dbReference>
<dbReference type="HAMAP" id="MF_00984">
    <property type="entry name" value="SSB"/>
    <property type="match status" value="1"/>
</dbReference>
<dbReference type="AlphaFoldDB" id="A0A1F2WR03"/>
<dbReference type="GO" id="GO:0003697">
    <property type="term" value="F:single-stranded DNA binding"/>
    <property type="evidence" value="ECO:0007669"/>
    <property type="project" value="UniProtKB-UniRule"/>
</dbReference>
<dbReference type="EMBL" id="MELK01000016">
    <property type="protein sequence ID" value="OFW59308.1"/>
    <property type="molecule type" value="Genomic_DNA"/>
</dbReference>
<dbReference type="InterPro" id="IPR012340">
    <property type="entry name" value="NA-bd_OB-fold"/>
</dbReference>
<sequence length="142" mass="15727">MAGLNNVVLIGNLTRDPELRYTPSGLPVCTLRLAVGRNFANSQGETETDFFNVVVWRNQAEKCAEYLAKGRQIAVTGRLQSRSWEAADGGKRSAVEVVADRVVFLGRRERKEDDLEGLVEVDLVDGDLSTDLEARIEDEVAF</sequence>
<dbReference type="PANTHER" id="PTHR10302">
    <property type="entry name" value="SINGLE-STRANDED DNA-BINDING PROTEIN"/>
    <property type="match status" value="1"/>
</dbReference>
<dbReference type="PROSITE" id="PS50935">
    <property type="entry name" value="SSB"/>
    <property type="match status" value="1"/>
</dbReference>
<evidence type="ECO:0000256" key="3">
    <source>
        <dbReference type="PIRNR" id="PIRNR002070"/>
    </source>
</evidence>
<reference evidence="4 5" key="1">
    <citation type="journal article" date="2016" name="Nat. Commun.">
        <title>Thousands of microbial genomes shed light on interconnected biogeochemical processes in an aquifer system.</title>
        <authorList>
            <person name="Anantharaman K."/>
            <person name="Brown C.T."/>
            <person name="Hug L.A."/>
            <person name="Sharon I."/>
            <person name="Castelle C.J."/>
            <person name="Probst A.J."/>
            <person name="Thomas B.C."/>
            <person name="Singh A."/>
            <person name="Wilkins M.J."/>
            <person name="Karaoz U."/>
            <person name="Brodie E.L."/>
            <person name="Williams K.H."/>
            <person name="Hubbard S.S."/>
            <person name="Banfield J.F."/>
        </authorList>
    </citation>
    <scope>NUCLEOTIDE SEQUENCE [LARGE SCALE GENOMIC DNA]</scope>
</reference>
<dbReference type="STRING" id="1797197.A2Y75_10705"/>
<protein>
    <recommendedName>
        <fullName evidence="2 3">Single-stranded DNA-binding protein</fullName>
        <shortName evidence="2">SSB</shortName>
    </recommendedName>
</protein>
<dbReference type="GO" id="GO:0009295">
    <property type="term" value="C:nucleoid"/>
    <property type="evidence" value="ECO:0007669"/>
    <property type="project" value="TreeGrafter"/>
</dbReference>
<keyword evidence="1 2" id="KW-0238">DNA-binding</keyword>
<gene>
    <name evidence="4" type="ORF">A2Y75_10705</name>
</gene>
<accession>A0A1F2WR03</accession>
<proteinExistence type="inferred from homology"/>
<dbReference type="Gene3D" id="2.40.50.140">
    <property type="entry name" value="Nucleic acid-binding proteins"/>
    <property type="match status" value="1"/>
</dbReference>
<dbReference type="PANTHER" id="PTHR10302:SF27">
    <property type="entry name" value="SINGLE-STRANDED DNA-BINDING PROTEIN"/>
    <property type="match status" value="1"/>
</dbReference>
<comment type="subunit">
    <text evidence="2">Homotetramer.</text>
</comment>
<dbReference type="InterPro" id="IPR011344">
    <property type="entry name" value="ssDNA-bd"/>
</dbReference>
<evidence type="ECO:0000256" key="2">
    <source>
        <dbReference type="HAMAP-Rule" id="MF_00984"/>
    </source>
</evidence>
<dbReference type="SUPFAM" id="SSF50249">
    <property type="entry name" value="Nucleic acid-binding proteins"/>
    <property type="match status" value="1"/>
</dbReference>
<evidence type="ECO:0000313" key="5">
    <source>
        <dbReference type="Proteomes" id="UP000177876"/>
    </source>
</evidence>
<comment type="caution">
    <text evidence="4">The sequence shown here is derived from an EMBL/GenBank/DDBJ whole genome shotgun (WGS) entry which is preliminary data.</text>
</comment>
<dbReference type="Proteomes" id="UP000177876">
    <property type="component" value="Unassembled WGS sequence"/>
</dbReference>
<evidence type="ECO:0000313" key="4">
    <source>
        <dbReference type="EMBL" id="OFW59308.1"/>
    </source>
</evidence>
<comment type="caution">
    <text evidence="2">Lacks conserved residue(s) required for the propagation of feature annotation.</text>
</comment>
<name>A0A1F2WR03_9ACTN</name>
<dbReference type="CDD" id="cd04496">
    <property type="entry name" value="SSB_OBF"/>
    <property type="match status" value="1"/>
</dbReference>
<organism evidence="4 5">
    <name type="scientific">Candidatus Solincola sediminis</name>
    <dbReference type="NCBI Taxonomy" id="1797199"/>
    <lineage>
        <taxon>Bacteria</taxon>
        <taxon>Bacillati</taxon>
        <taxon>Actinomycetota</taxon>
        <taxon>Candidatus Geothermincolia</taxon>
        <taxon>Candidatus Geothermincolales</taxon>
        <taxon>Candidatus Geothermincolaceae</taxon>
        <taxon>Candidatus Solincola</taxon>
    </lineage>
</organism>